<keyword evidence="2" id="KW-1185">Reference proteome</keyword>
<dbReference type="EMBL" id="VSFF01000001">
    <property type="protein sequence ID" value="TYC18736.1"/>
    <property type="molecule type" value="Genomic_DNA"/>
</dbReference>
<reference evidence="1 2" key="1">
    <citation type="submission" date="2019-08" db="EMBL/GenBank/DDBJ databases">
        <title>Actinomadura sp. nov. CYP1-5 isolated from mountain soil.</title>
        <authorList>
            <person name="Songsumanus A."/>
            <person name="Kuncharoen N."/>
            <person name="Kudo T."/>
            <person name="Yuki M."/>
            <person name="Igarashi Y."/>
            <person name="Tanasupawat S."/>
        </authorList>
    </citation>
    <scope>NUCLEOTIDE SEQUENCE [LARGE SCALE GENOMIC DNA]</scope>
    <source>
        <strain evidence="1 2">GKU157</strain>
    </source>
</reference>
<proteinExistence type="predicted"/>
<gene>
    <name evidence="1" type="ORF">FXF65_03055</name>
</gene>
<evidence type="ECO:0000313" key="1">
    <source>
        <dbReference type="EMBL" id="TYC18736.1"/>
    </source>
</evidence>
<comment type="caution">
    <text evidence="1">The sequence shown here is derived from an EMBL/GenBank/DDBJ whole genome shotgun (WGS) entry which is preliminary data.</text>
</comment>
<evidence type="ECO:0000313" key="2">
    <source>
        <dbReference type="Proteomes" id="UP000322634"/>
    </source>
</evidence>
<name>A0A5D0ULN5_9ACTN</name>
<dbReference type="AlphaFoldDB" id="A0A5D0ULN5"/>
<organism evidence="1 2">
    <name type="scientific">Actinomadura syzygii</name>
    <dbReference type="NCBI Taxonomy" id="1427538"/>
    <lineage>
        <taxon>Bacteria</taxon>
        <taxon>Bacillati</taxon>
        <taxon>Actinomycetota</taxon>
        <taxon>Actinomycetes</taxon>
        <taxon>Streptosporangiales</taxon>
        <taxon>Thermomonosporaceae</taxon>
        <taxon>Actinomadura</taxon>
    </lineage>
</organism>
<dbReference type="Proteomes" id="UP000322634">
    <property type="component" value="Unassembled WGS sequence"/>
</dbReference>
<protein>
    <submittedName>
        <fullName evidence="1">Uncharacterized protein</fullName>
    </submittedName>
</protein>
<sequence>MTVFVCARCEAVLTVPVSRVALPVHAYQHYGHQLLPALMGSGTFAVEPEPTGPPWREWSEIGEDEALARGVYAPVRSLSYGPPDAVAVAPGDVRGTVLIPERCDGYCMGLDGRNGPNLACAQCGEPVATRVDDCGLWQTTWLDPRSVRSVPDDEPSPPVIGWDELAEQDECARTPPIDPPGGWNPVWEAAAGAALPHLLVGASGGRLTVPEGLLTDAFRTALDTLLPSGPPPKSLALAGPGLHAADADIVLVPRHPQTGRVWAAPPGPHPVPLAAEVWTWLASDQNRTPAPMPIRVPDGVRRDDPLPLLPPVRFRPDWDIFVRTLARLPEVRRPWLRRIYDQVTERPYADPF</sequence>
<accession>A0A5D0ULN5</accession>
<dbReference type="OrthoDB" id="3280727at2"/>